<protein>
    <submittedName>
        <fullName evidence="2">Uncharacterized protein</fullName>
    </submittedName>
</protein>
<dbReference type="AlphaFoldDB" id="A0A9W6I713"/>
<organism evidence="2 3">
    <name type="scientific">Streptosporangium carneum</name>
    <dbReference type="NCBI Taxonomy" id="47481"/>
    <lineage>
        <taxon>Bacteria</taxon>
        <taxon>Bacillati</taxon>
        <taxon>Actinomycetota</taxon>
        <taxon>Actinomycetes</taxon>
        <taxon>Streptosporangiales</taxon>
        <taxon>Streptosporangiaceae</taxon>
        <taxon>Streptosporangium</taxon>
    </lineage>
</organism>
<name>A0A9W6I713_9ACTN</name>
<reference evidence="2" key="1">
    <citation type="journal article" date="2014" name="Int. J. Syst. Evol. Microbiol.">
        <title>Complete genome sequence of Corynebacterium casei LMG S-19264T (=DSM 44701T), isolated from a smear-ripened cheese.</title>
        <authorList>
            <consortium name="US DOE Joint Genome Institute (JGI-PGF)"/>
            <person name="Walter F."/>
            <person name="Albersmeier A."/>
            <person name="Kalinowski J."/>
            <person name="Ruckert C."/>
        </authorList>
    </citation>
    <scope>NUCLEOTIDE SEQUENCE</scope>
    <source>
        <strain evidence="2">VKM Ac-2007</strain>
    </source>
</reference>
<proteinExistence type="predicted"/>
<evidence type="ECO:0000313" key="3">
    <source>
        <dbReference type="Proteomes" id="UP001143474"/>
    </source>
</evidence>
<feature type="region of interest" description="Disordered" evidence="1">
    <location>
        <begin position="20"/>
        <end position="56"/>
    </location>
</feature>
<dbReference type="Proteomes" id="UP001143474">
    <property type="component" value="Unassembled WGS sequence"/>
</dbReference>
<evidence type="ECO:0000313" key="2">
    <source>
        <dbReference type="EMBL" id="GLK12813.1"/>
    </source>
</evidence>
<comment type="caution">
    <text evidence="2">The sequence shown here is derived from an EMBL/GenBank/DDBJ whole genome shotgun (WGS) entry which is preliminary data.</text>
</comment>
<dbReference type="EMBL" id="BSEV01000018">
    <property type="protein sequence ID" value="GLK12813.1"/>
    <property type="molecule type" value="Genomic_DNA"/>
</dbReference>
<evidence type="ECO:0000256" key="1">
    <source>
        <dbReference type="SAM" id="MobiDB-lite"/>
    </source>
</evidence>
<keyword evidence="3" id="KW-1185">Reference proteome</keyword>
<sequence>MVALTGVVTAGAARGALGEADASPAPLAGRVSPAGHRLVGTPLRGYGGPLTPTTPY</sequence>
<reference evidence="2" key="2">
    <citation type="submission" date="2023-01" db="EMBL/GenBank/DDBJ databases">
        <authorList>
            <person name="Sun Q."/>
            <person name="Evtushenko L."/>
        </authorList>
    </citation>
    <scope>NUCLEOTIDE SEQUENCE</scope>
    <source>
        <strain evidence="2">VKM Ac-2007</strain>
    </source>
</reference>
<gene>
    <name evidence="2" type="ORF">GCM10017600_62230</name>
</gene>
<accession>A0A9W6I713</accession>